<dbReference type="STRING" id="83771.SAMN02910357_00397"/>
<keyword evidence="6 7" id="KW-0472">Membrane</keyword>
<feature type="region of interest" description="Disordered" evidence="8">
    <location>
        <begin position="112"/>
        <end position="199"/>
    </location>
</feature>
<keyword evidence="12" id="KW-1185">Reference proteome</keyword>
<dbReference type="PANTHER" id="PTHR30329">
    <property type="entry name" value="STATOR ELEMENT OF FLAGELLAR MOTOR COMPLEX"/>
    <property type="match status" value="1"/>
</dbReference>
<feature type="compositionally biased region" description="Polar residues" evidence="8">
    <location>
        <begin position="148"/>
        <end position="161"/>
    </location>
</feature>
<dbReference type="InterPro" id="IPR050330">
    <property type="entry name" value="Bact_OuterMem_StrucFunc"/>
</dbReference>
<comment type="subcellular location">
    <subcellularLocation>
        <location evidence="1">Cell membrane</location>
        <topology evidence="1">Single-pass membrane protein</topology>
    </subcellularLocation>
</comment>
<feature type="compositionally biased region" description="Gly residues" evidence="8">
    <location>
        <begin position="168"/>
        <end position="177"/>
    </location>
</feature>
<evidence type="ECO:0000256" key="5">
    <source>
        <dbReference type="ARBA" id="ARBA00022989"/>
    </source>
</evidence>
<keyword evidence="3" id="KW-1003">Cell membrane</keyword>
<evidence type="ECO:0000256" key="8">
    <source>
        <dbReference type="SAM" id="MobiDB-lite"/>
    </source>
</evidence>
<dbReference type="PROSITE" id="PS51123">
    <property type="entry name" value="OMPA_2"/>
    <property type="match status" value="1"/>
</dbReference>
<proteinExistence type="inferred from homology"/>
<dbReference type="Pfam" id="PF13677">
    <property type="entry name" value="MotB_plug"/>
    <property type="match status" value="1"/>
</dbReference>
<evidence type="ECO:0000313" key="11">
    <source>
        <dbReference type="EMBL" id="SKA63608.1"/>
    </source>
</evidence>
<dbReference type="Proteomes" id="UP000242432">
    <property type="component" value="Unassembled WGS sequence"/>
</dbReference>
<gene>
    <name evidence="11" type="ORF">SAMN02745213_01422</name>
</gene>
<evidence type="ECO:0000256" key="2">
    <source>
        <dbReference type="ARBA" id="ARBA00008914"/>
    </source>
</evidence>
<evidence type="ECO:0000256" key="4">
    <source>
        <dbReference type="ARBA" id="ARBA00022692"/>
    </source>
</evidence>
<dbReference type="InterPro" id="IPR006665">
    <property type="entry name" value="OmpA-like"/>
</dbReference>
<dbReference type="GO" id="GO:0005886">
    <property type="term" value="C:plasma membrane"/>
    <property type="evidence" value="ECO:0007669"/>
    <property type="project" value="UniProtKB-SubCell"/>
</dbReference>
<reference evidence="12" key="1">
    <citation type="submission" date="2017-02" db="EMBL/GenBank/DDBJ databases">
        <authorList>
            <person name="Varghese N."/>
            <person name="Submissions S."/>
        </authorList>
    </citation>
    <scope>NUCLEOTIDE SEQUENCE [LARGE SCALE GENOMIC DNA]</scope>
    <source>
        <strain evidence="12">DSM 3072</strain>
    </source>
</reference>
<dbReference type="InterPro" id="IPR025713">
    <property type="entry name" value="MotB-like_N_dom"/>
</dbReference>
<dbReference type="InterPro" id="IPR036737">
    <property type="entry name" value="OmpA-like_sf"/>
</dbReference>
<evidence type="ECO:0000256" key="1">
    <source>
        <dbReference type="ARBA" id="ARBA00004162"/>
    </source>
</evidence>
<comment type="similarity">
    <text evidence="2">Belongs to the MotB family.</text>
</comment>
<evidence type="ECO:0000256" key="7">
    <source>
        <dbReference type="PROSITE-ProRule" id="PRU00473"/>
    </source>
</evidence>
<evidence type="ECO:0000313" key="12">
    <source>
        <dbReference type="Proteomes" id="UP000242432"/>
    </source>
</evidence>
<feature type="transmembrane region" description="Helical" evidence="9">
    <location>
        <begin position="15"/>
        <end position="36"/>
    </location>
</feature>
<accession>A0A1T4VFE8</accession>
<evidence type="ECO:0000256" key="6">
    <source>
        <dbReference type="ARBA" id="ARBA00023136"/>
    </source>
</evidence>
<dbReference type="Gene3D" id="3.30.1330.60">
    <property type="entry name" value="OmpA-like domain"/>
    <property type="match status" value="1"/>
</dbReference>
<keyword evidence="5 9" id="KW-1133">Transmembrane helix</keyword>
<keyword evidence="4 9" id="KW-0812">Transmembrane</keyword>
<dbReference type="CDD" id="cd07185">
    <property type="entry name" value="OmpA_C-like"/>
    <property type="match status" value="1"/>
</dbReference>
<dbReference type="PANTHER" id="PTHR30329:SF20">
    <property type="entry name" value="EXPORTED PROTEIN"/>
    <property type="match status" value="1"/>
</dbReference>
<evidence type="ECO:0000259" key="10">
    <source>
        <dbReference type="PROSITE" id="PS51123"/>
    </source>
</evidence>
<dbReference type="AlphaFoldDB" id="A0A1T4VFE8"/>
<protein>
    <submittedName>
        <fullName evidence="11">OmpA family protein</fullName>
    </submittedName>
</protein>
<dbReference type="SUPFAM" id="SSF103088">
    <property type="entry name" value="OmpA-like"/>
    <property type="match status" value="1"/>
</dbReference>
<organism evidence="11 12">
    <name type="scientific">Succinivibrio dextrinosolvens DSM 3072</name>
    <dbReference type="NCBI Taxonomy" id="1123324"/>
    <lineage>
        <taxon>Bacteria</taxon>
        <taxon>Pseudomonadati</taxon>
        <taxon>Pseudomonadota</taxon>
        <taxon>Gammaproteobacteria</taxon>
        <taxon>Aeromonadales</taxon>
        <taxon>Succinivibrionaceae</taxon>
        <taxon>Succinivibrio</taxon>
    </lineage>
</organism>
<sequence>MKKKPPEPENLERWMVSYADFMTLLFALFVVLYSFAMAKQSEAKSMVESIAQAFNETAISSPGGALLVPGSLAQQLAQEVQEAVQSMQSAQGDTGKQIIEDGGVMMNFQITSTQSNQERDDTTSGSDDEMDGQNNADSANASGDLVISDNSTVSKNVNPKSNAPDGGSQSGEGGFQAGGSADHFEQGGQSDVNADSIGEGKVGTQFDAVRRSISEAIHDTGMEKYIDMEENPHWLSINVNSGLLFAEGSASILAASRPIIQRIAVAISNINNYIRIRGYTDNSFIPNGIFINSWDLSANRSLSVLTELERAGIVPERMAIEAYGEYSPTYSNKTAAGRAMNRKVVIAISRYAMDRKTPLNATEIDQDLLNGGSEPSINAGQGDVEVKRGEGNTIELDFGL</sequence>
<feature type="domain" description="OmpA-like" evidence="10">
    <location>
        <begin position="232"/>
        <end position="352"/>
    </location>
</feature>
<name>A0A1T4VFE8_9GAMM</name>
<dbReference type="EMBL" id="FUXX01000022">
    <property type="protein sequence ID" value="SKA63608.1"/>
    <property type="molecule type" value="Genomic_DNA"/>
</dbReference>
<dbReference type="Pfam" id="PF00691">
    <property type="entry name" value="OmpA"/>
    <property type="match status" value="1"/>
</dbReference>
<evidence type="ECO:0000256" key="9">
    <source>
        <dbReference type="SAM" id="Phobius"/>
    </source>
</evidence>
<feature type="compositionally biased region" description="Polar residues" evidence="8">
    <location>
        <begin position="132"/>
        <end position="141"/>
    </location>
</feature>
<evidence type="ECO:0000256" key="3">
    <source>
        <dbReference type="ARBA" id="ARBA00022475"/>
    </source>
</evidence>